<reference evidence="1" key="1">
    <citation type="submission" date="2016-01" db="EMBL/GenBank/DDBJ databases">
        <title>Reference transcriptome for the parasite Schistocephalus solidus: insights into the molecular evolution of parasitism.</title>
        <authorList>
            <person name="Hebert F.O."/>
            <person name="Grambauer S."/>
            <person name="Barber I."/>
            <person name="Landry C.R."/>
            <person name="Aubin-Horth N."/>
        </authorList>
    </citation>
    <scope>NUCLEOTIDE SEQUENCE</scope>
</reference>
<name>A0A0X3NZX5_SCHSO</name>
<protein>
    <submittedName>
        <fullName evidence="1">Uncharacterized protein</fullName>
    </submittedName>
</protein>
<dbReference type="EMBL" id="GEEE01017904">
    <property type="protein sequence ID" value="JAP45321.1"/>
    <property type="molecule type" value="Transcribed_RNA"/>
</dbReference>
<evidence type="ECO:0000313" key="1">
    <source>
        <dbReference type="EMBL" id="JAP45321.1"/>
    </source>
</evidence>
<sequence>MNHSFCPVCLRAGLKFELLEIRTSVGELSGMCSNVDCTFPFESYAGLSAAVCKENQIKEQNEKNSWADFMDELFGQPDEPTGLPFENISPNQEFQLQPQLTDCNYDQEALNLIPESFPEMLSSNGLLPRYIADSLKQGHGTSPIPNDSNFDSGVSTSSIASYHESLSMRAHKRVVETQACLSHSKPAVKSTSKSLIEQLLDVHQPDRLNPHP</sequence>
<proteinExistence type="predicted"/>
<gene>
    <name evidence="1" type="ORF">TR148951</name>
</gene>
<accession>A0A0X3NZX5</accession>
<organism evidence="1">
    <name type="scientific">Schistocephalus solidus</name>
    <name type="common">Tapeworm</name>
    <dbReference type="NCBI Taxonomy" id="70667"/>
    <lineage>
        <taxon>Eukaryota</taxon>
        <taxon>Metazoa</taxon>
        <taxon>Spiralia</taxon>
        <taxon>Lophotrochozoa</taxon>
        <taxon>Platyhelminthes</taxon>
        <taxon>Cestoda</taxon>
        <taxon>Eucestoda</taxon>
        <taxon>Diphyllobothriidea</taxon>
        <taxon>Diphyllobothriidae</taxon>
        <taxon>Schistocephalus</taxon>
    </lineage>
</organism>
<dbReference type="AlphaFoldDB" id="A0A0X3NZX5"/>